<evidence type="ECO:0000313" key="9">
    <source>
        <dbReference type="EMBL" id="MEX6430024.1"/>
    </source>
</evidence>
<feature type="binding site" evidence="7">
    <location>
        <position position="178"/>
    </location>
    <ligand>
        <name>Fe(2+)</name>
        <dbReference type="ChEBI" id="CHEBI:29033"/>
    </ligand>
</feature>
<dbReference type="EMBL" id="JBFSHR010000032">
    <property type="protein sequence ID" value="MEX6430024.1"/>
    <property type="molecule type" value="Genomic_DNA"/>
</dbReference>
<accession>A0ABV3Y385</accession>
<dbReference type="EC" id="4.99.1.9" evidence="7"/>
<keyword evidence="2 7" id="KW-0408">Iron</keyword>
<evidence type="ECO:0000256" key="2">
    <source>
        <dbReference type="ARBA" id="ARBA00023004"/>
    </source>
</evidence>
<dbReference type="InterPro" id="IPR033644">
    <property type="entry name" value="Ferrochelatase_C"/>
</dbReference>
<evidence type="ECO:0000313" key="10">
    <source>
        <dbReference type="Proteomes" id="UP001560267"/>
    </source>
</evidence>
<organism evidence="9 10">
    <name type="scientific">Ferrimicrobium acidiphilum</name>
    <dbReference type="NCBI Taxonomy" id="121039"/>
    <lineage>
        <taxon>Bacteria</taxon>
        <taxon>Bacillati</taxon>
        <taxon>Actinomycetota</taxon>
        <taxon>Acidimicrobiia</taxon>
        <taxon>Acidimicrobiales</taxon>
        <taxon>Acidimicrobiaceae</taxon>
        <taxon>Ferrimicrobium</taxon>
    </lineage>
</organism>
<comment type="subcellular location">
    <subcellularLocation>
        <location evidence="7">Cytoplasm</location>
    </subcellularLocation>
</comment>
<keyword evidence="4 7" id="KW-0456">Lyase</keyword>
<comment type="caution">
    <text evidence="7">Lacks conserved residue(s) required for the propagation of feature annotation.</text>
</comment>
<comment type="catalytic activity">
    <reaction evidence="6">
        <text>Fe-coproporphyrin III + 2 H(+) = coproporphyrin III + Fe(2+)</text>
        <dbReference type="Rhea" id="RHEA:49572"/>
        <dbReference type="ChEBI" id="CHEBI:15378"/>
        <dbReference type="ChEBI" id="CHEBI:29033"/>
        <dbReference type="ChEBI" id="CHEBI:68438"/>
        <dbReference type="ChEBI" id="CHEBI:131725"/>
        <dbReference type="EC" id="4.99.1.9"/>
    </reaction>
    <physiologicalReaction direction="right-to-left" evidence="6">
        <dbReference type="Rhea" id="RHEA:49574"/>
    </physiologicalReaction>
</comment>
<name>A0ABV3Y385_9ACTN</name>
<keyword evidence="7" id="KW-0479">Metal-binding</keyword>
<dbReference type="InterPro" id="IPR001015">
    <property type="entry name" value="Ferrochelatase"/>
</dbReference>
<evidence type="ECO:0000256" key="7">
    <source>
        <dbReference type="HAMAP-Rule" id="MF_00323"/>
    </source>
</evidence>
<evidence type="ECO:0000256" key="4">
    <source>
        <dbReference type="ARBA" id="ARBA00023239"/>
    </source>
</evidence>
<comment type="caution">
    <text evidence="9">The sequence shown here is derived from an EMBL/GenBank/DDBJ whole genome shotgun (WGS) entry which is preliminary data.</text>
</comment>
<feature type="binding site" evidence="7">
    <location>
        <position position="261"/>
    </location>
    <ligand>
        <name>Fe(2+)</name>
        <dbReference type="ChEBI" id="CHEBI:29033"/>
    </ligand>
</feature>
<comment type="similarity">
    <text evidence="7 8">Belongs to the ferrochelatase family.</text>
</comment>
<proteinExistence type="inferred from homology"/>
<keyword evidence="10" id="KW-1185">Reference proteome</keyword>
<dbReference type="CDD" id="cd03411">
    <property type="entry name" value="Ferrochelatase_N"/>
    <property type="match status" value="1"/>
</dbReference>
<dbReference type="Pfam" id="PF00762">
    <property type="entry name" value="Ferrochelatase"/>
    <property type="match status" value="1"/>
</dbReference>
<dbReference type="SUPFAM" id="SSF53800">
    <property type="entry name" value="Chelatase"/>
    <property type="match status" value="1"/>
</dbReference>
<comment type="function">
    <text evidence="7">Involved in coproporphyrin-dependent heme b biosynthesis. Catalyzes the insertion of ferrous iron into coproporphyrin III to form Fe-coproporphyrin III.</text>
</comment>
<dbReference type="NCBIfam" id="TIGR00109">
    <property type="entry name" value="hemH"/>
    <property type="match status" value="1"/>
</dbReference>
<comment type="pathway">
    <text evidence="1 7">Porphyrin-containing compound metabolism; protoheme biosynthesis.</text>
</comment>
<feature type="binding site" evidence="7">
    <location>
        <position position="123"/>
    </location>
    <ligand>
        <name>Fe-coproporphyrin III</name>
        <dbReference type="ChEBI" id="CHEBI:68438"/>
    </ligand>
</feature>
<evidence type="ECO:0000256" key="5">
    <source>
        <dbReference type="ARBA" id="ARBA00023244"/>
    </source>
</evidence>
<evidence type="ECO:0000256" key="1">
    <source>
        <dbReference type="ARBA" id="ARBA00004744"/>
    </source>
</evidence>
<gene>
    <name evidence="9" type="primary">hemH</name>
    <name evidence="7" type="synonym">cpfC</name>
    <name evidence="9" type="ORF">AB6A68_09255</name>
</gene>
<dbReference type="PANTHER" id="PTHR11108:SF1">
    <property type="entry name" value="FERROCHELATASE, MITOCHONDRIAL"/>
    <property type="match status" value="1"/>
</dbReference>
<keyword evidence="7" id="KW-0963">Cytoplasm</keyword>
<evidence type="ECO:0000256" key="3">
    <source>
        <dbReference type="ARBA" id="ARBA00023133"/>
    </source>
</evidence>
<feature type="binding site" evidence="7">
    <location>
        <position position="54"/>
    </location>
    <ligand>
        <name>Fe-coproporphyrin III</name>
        <dbReference type="ChEBI" id="CHEBI:68438"/>
    </ligand>
</feature>
<dbReference type="CDD" id="cd00419">
    <property type="entry name" value="Ferrochelatase_C"/>
    <property type="match status" value="1"/>
</dbReference>
<keyword evidence="5 7" id="KW-0627">Porphyrin biosynthesis</keyword>
<evidence type="ECO:0000256" key="8">
    <source>
        <dbReference type="RuleBase" id="RU004185"/>
    </source>
</evidence>
<dbReference type="Proteomes" id="UP001560267">
    <property type="component" value="Unassembled WGS sequence"/>
</dbReference>
<sequence>MSTRRRAILWQSFGSPDKPDDIEPFLANVTRGRDIPEDRLRLVADQYRATGGASPLNALNRDLIHRLGVALAELGIEVPIYFGNRNWHPFLCDTVDEMQRDRIDEALVIPTSAYSSYSGCRQYREDLAHCRPAFHTHTIKPFASHPLFIAAESAIVRDFLAVHAPIDPGTTSVFATAHSIPTAMASTCEYEEQLTRVCQALQELLPDGPTIQLVYQSRSGSPRTPWLAPDVTDAIREAAHTTAALRRVIVIPIGFVSDHQEVRYDLDILARNAAIEYGLSFDRLATVGTSPTFIAMLADLVSAWVNGEDPNAHIPGANARCHDDCCLAGSNERRPT</sequence>
<dbReference type="InterPro" id="IPR033659">
    <property type="entry name" value="Ferrochelatase_N"/>
</dbReference>
<reference evidence="9 10" key="1">
    <citation type="submission" date="2024-07" db="EMBL/GenBank/DDBJ databases">
        <title>Draft Genome Sequence of Ferrimicrobium acidiphilum Strain YE2023, Isolated from a Pulp of Bioleach Reactor.</title>
        <authorList>
            <person name="Elkina Y.A."/>
            <person name="Bulaeva A.G."/>
            <person name="Beletsky A.V."/>
            <person name="Mardanov A.V."/>
        </authorList>
    </citation>
    <scope>NUCLEOTIDE SEQUENCE [LARGE SCALE GENOMIC DNA]</scope>
    <source>
        <strain evidence="9 10">YE2023</strain>
    </source>
</reference>
<keyword evidence="3 7" id="KW-0350">Heme biosynthesis</keyword>
<dbReference type="PANTHER" id="PTHR11108">
    <property type="entry name" value="FERROCHELATASE"/>
    <property type="match status" value="1"/>
</dbReference>
<protein>
    <recommendedName>
        <fullName evidence="7">Coproporphyrin III ferrochelatase</fullName>
        <ecNumber evidence="7">4.99.1.9</ecNumber>
    </recommendedName>
</protein>
<evidence type="ECO:0000256" key="6">
    <source>
        <dbReference type="ARBA" id="ARBA00024536"/>
    </source>
</evidence>
<dbReference type="Gene3D" id="3.40.50.1400">
    <property type="match status" value="2"/>
</dbReference>
<dbReference type="HAMAP" id="MF_00323">
    <property type="entry name" value="Ferrochelatase"/>
    <property type="match status" value="1"/>
</dbReference>